<comment type="subcellular location">
    <subcellularLocation>
        <location evidence="1">Nucleus</location>
    </subcellularLocation>
</comment>
<evidence type="ECO:0000259" key="6">
    <source>
        <dbReference type="PROSITE" id="PS50102"/>
    </source>
</evidence>
<proteinExistence type="predicted"/>
<feature type="domain" description="HTH La-type RNA-binding" evidence="7">
    <location>
        <begin position="121"/>
        <end position="211"/>
    </location>
</feature>
<protein>
    <recommendedName>
        <fullName evidence="10">La domain-containing protein</fullName>
    </recommendedName>
</protein>
<evidence type="ECO:0000259" key="7">
    <source>
        <dbReference type="PROSITE" id="PS50961"/>
    </source>
</evidence>
<feature type="compositionally biased region" description="Basic residues" evidence="5">
    <location>
        <begin position="358"/>
        <end position="374"/>
    </location>
</feature>
<dbReference type="InterPro" id="IPR036390">
    <property type="entry name" value="WH_DNA-bd_sf"/>
</dbReference>
<feature type="region of interest" description="Disordered" evidence="5">
    <location>
        <begin position="1"/>
        <end position="58"/>
    </location>
</feature>
<reference evidence="8" key="1">
    <citation type="journal article" date="2023" name="Mol. Plant Microbe Interact.">
        <title>Elucidating the Obligate Nature and Biological Capacity of an Invasive Fungal Corn Pathogen.</title>
        <authorList>
            <person name="MacCready J.S."/>
            <person name="Roggenkamp E.M."/>
            <person name="Gdanetz K."/>
            <person name="Chilvers M.I."/>
        </authorList>
    </citation>
    <scope>NUCLEOTIDE SEQUENCE</scope>
    <source>
        <strain evidence="8">PM02</strain>
    </source>
</reference>
<sequence>MSSDPIVSEASAPVKTEQQPTQEVAAAGHTDEVKEKTQKDATPAVAADKGVEVKTETEDQTASAAAAAAAAAAAPVAAEAATTEAVKKESDVADTKNDDVKTDEAGNRKNRKNNCKFDATQLPDSDDPEEIRCQVEFYFGDQNLPQDKFLWEQTGGFENKPISLKTIHSFKRMQRFKPYSAVVAALRVSKFLVVEGEDGEETIRRQKAYEQSKHNLNKNARSVYVKGFGDEEPTTQFKLEAWFLKSGPFEAVRLRRAEDGSFKGSVFTEYKTEEAAKAFLALDPKPTYEGKELEIMSKQAYVEMKRKLIEEGKIQPSKSYKSSFWEGKVRGAFKPRGGGKSLDKDNWKERRDYDQKNGQHKHGQRGRGRGRGRGQRGGNRGRGGRRNDSRNEEPPRDVAAEEIREAEAAEAAAKVDAAAATKSNGKRPRDEEAAAEDGVPAAKKWCNCAHHGKKSFTVPKAAVSALFGHPVDRHDRHDYTPRTAGFEAARWDPVKNDVVVLGNMAKFGTNAALRRVLLATGRPRASTCSH</sequence>
<dbReference type="Gene3D" id="3.30.70.330">
    <property type="match status" value="1"/>
</dbReference>
<dbReference type="InterPro" id="IPR035979">
    <property type="entry name" value="RBD_domain_sf"/>
</dbReference>
<dbReference type="GO" id="GO:1990904">
    <property type="term" value="C:ribonucleoprotein complex"/>
    <property type="evidence" value="ECO:0007669"/>
    <property type="project" value="InterPro"/>
</dbReference>
<dbReference type="SUPFAM" id="SSF46785">
    <property type="entry name" value="Winged helix' DNA-binding domain"/>
    <property type="match status" value="1"/>
</dbReference>
<dbReference type="Pfam" id="PF00076">
    <property type="entry name" value="RRM_1"/>
    <property type="match status" value="1"/>
</dbReference>
<dbReference type="EMBL" id="JAQQPM010000006">
    <property type="protein sequence ID" value="KAK2072342.1"/>
    <property type="molecule type" value="Genomic_DNA"/>
</dbReference>
<dbReference type="CDD" id="cd08029">
    <property type="entry name" value="LA_like_fungal"/>
    <property type="match status" value="1"/>
</dbReference>
<feature type="compositionally biased region" description="Basic and acidic residues" evidence="5">
    <location>
        <begin position="341"/>
        <end position="357"/>
    </location>
</feature>
<dbReference type="InterPro" id="IPR045180">
    <property type="entry name" value="La_dom_prot"/>
</dbReference>
<evidence type="ECO:0000256" key="3">
    <source>
        <dbReference type="ARBA" id="ARBA00023242"/>
    </source>
</evidence>
<dbReference type="Pfam" id="PF05383">
    <property type="entry name" value="La"/>
    <property type="match status" value="1"/>
</dbReference>
<dbReference type="SMART" id="SM00360">
    <property type="entry name" value="RRM"/>
    <property type="match status" value="1"/>
</dbReference>
<dbReference type="InterPro" id="IPR000504">
    <property type="entry name" value="RRM_dom"/>
</dbReference>
<dbReference type="PANTHER" id="PTHR22792">
    <property type="entry name" value="LUPUS LA PROTEIN-RELATED"/>
    <property type="match status" value="1"/>
</dbReference>
<dbReference type="SUPFAM" id="SSF143990">
    <property type="entry name" value="YbiA-like"/>
    <property type="match status" value="1"/>
</dbReference>
<evidence type="ECO:0000313" key="9">
    <source>
        <dbReference type="Proteomes" id="UP001217918"/>
    </source>
</evidence>
<feature type="compositionally biased region" description="Basic and acidic residues" evidence="5">
    <location>
        <begin position="385"/>
        <end position="407"/>
    </location>
</feature>
<evidence type="ECO:0000256" key="5">
    <source>
        <dbReference type="SAM" id="MobiDB-lite"/>
    </source>
</evidence>
<feature type="compositionally biased region" description="Basic and acidic residues" evidence="5">
    <location>
        <begin position="29"/>
        <end position="39"/>
    </location>
</feature>
<feature type="compositionally biased region" description="Low complexity" evidence="5">
    <location>
        <begin position="409"/>
        <end position="420"/>
    </location>
</feature>
<evidence type="ECO:0000256" key="4">
    <source>
        <dbReference type="PROSITE-ProRule" id="PRU00332"/>
    </source>
</evidence>
<dbReference type="GO" id="GO:0003729">
    <property type="term" value="F:mRNA binding"/>
    <property type="evidence" value="ECO:0007669"/>
    <property type="project" value="TreeGrafter"/>
</dbReference>
<keyword evidence="3" id="KW-0539">Nucleus</keyword>
<dbReference type="AlphaFoldDB" id="A0AAD9I8Q6"/>
<feature type="domain" description="RRM" evidence="6">
    <location>
        <begin position="221"/>
        <end position="307"/>
    </location>
</feature>
<evidence type="ECO:0000256" key="1">
    <source>
        <dbReference type="ARBA" id="ARBA00004123"/>
    </source>
</evidence>
<feature type="region of interest" description="Disordered" evidence="5">
    <location>
        <begin position="331"/>
        <end position="438"/>
    </location>
</feature>
<dbReference type="PANTHER" id="PTHR22792:SF140">
    <property type="entry name" value="ACHILLES, ISOFORM A"/>
    <property type="match status" value="1"/>
</dbReference>
<evidence type="ECO:0000313" key="8">
    <source>
        <dbReference type="EMBL" id="KAK2072342.1"/>
    </source>
</evidence>
<feature type="region of interest" description="Disordered" evidence="5">
    <location>
        <begin position="81"/>
        <end position="126"/>
    </location>
</feature>
<dbReference type="PROSITE" id="PS50102">
    <property type="entry name" value="RRM"/>
    <property type="match status" value="1"/>
</dbReference>
<keyword evidence="2 4" id="KW-0694">RNA-binding</keyword>
<organism evidence="8 9">
    <name type="scientific">Phyllachora maydis</name>
    <dbReference type="NCBI Taxonomy" id="1825666"/>
    <lineage>
        <taxon>Eukaryota</taxon>
        <taxon>Fungi</taxon>
        <taxon>Dikarya</taxon>
        <taxon>Ascomycota</taxon>
        <taxon>Pezizomycotina</taxon>
        <taxon>Sordariomycetes</taxon>
        <taxon>Sordariomycetidae</taxon>
        <taxon>Phyllachorales</taxon>
        <taxon>Phyllachoraceae</taxon>
        <taxon>Phyllachora</taxon>
    </lineage>
</organism>
<dbReference type="InterPro" id="IPR006630">
    <property type="entry name" value="La_HTH"/>
</dbReference>
<dbReference type="GO" id="GO:0006396">
    <property type="term" value="P:RNA processing"/>
    <property type="evidence" value="ECO:0007669"/>
    <property type="project" value="InterPro"/>
</dbReference>
<dbReference type="SUPFAM" id="SSF54928">
    <property type="entry name" value="RNA-binding domain, RBD"/>
    <property type="match status" value="1"/>
</dbReference>
<dbReference type="PROSITE" id="PS50961">
    <property type="entry name" value="HTH_LA"/>
    <property type="match status" value="1"/>
</dbReference>
<dbReference type="InterPro" id="IPR012677">
    <property type="entry name" value="Nucleotide-bd_a/b_plait_sf"/>
</dbReference>
<accession>A0AAD9I8Q6</accession>
<dbReference type="Gene3D" id="1.10.10.10">
    <property type="entry name" value="Winged helix-like DNA-binding domain superfamily/Winged helix DNA-binding domain"/>
    <property type="match status" value="1"/>
</dbReference>
<comment type="caution">
    <text evidence="8">The sequence shown here is derived from an EMBL/GenBank/DDBJ whole genome shotgun (WGS) entry which is preliminary data.</text>
</comment>
<dbReference type="GO" id="GO:0005634">
    <property type="term" value="C:nucleus"/>
    <property type="evidence" value="ECO:0007669"/>
    <property type="project" value="UniProtKB-SubCell"/>
</dbReference>
<dbReference type="CDD" id="cd12291">
    <property type="entry name" value="RRM1_La"/>
    <property type="match status" value="1"/>
</dbReference>
<dbReference type="PRINTS" id="PR00302">
    <property type="entry name" value="LUPUSLA"/>
</dbReference>
<evidence type="ECO:0000256" key="2">
    <source>
        <dbReference type="ARBA" id="ARBA00022884"/>
    </source>
</evidence>
<dbReference type="Proteomes" id="UP001217918">
    <property type="component" value="Unassembled WGS sequence"/>
</dbReference>
<gene>
    <name evidence="8" type="ORF">P8C59_006701</name>
</gene>
<feature type="compositionally biased region" description="Basic and acidic residues" evidence="5">
    <location>
        <begin position="85"/>
        <end position="107"/>
    </location>
</feature>
<dbReference type="InterPro" id="IPR036388">
    <property type="entry name" value="WH-like_DNA-bd_sf"/>
</dbReference>
<keyword evidence="9" id="KW-1185">Reference proteome</keyword>
<dbReference type="InterPro" id="IPR037238">
    <property type="entry name" value="YbiA-like_sf"/>
</dbReference>
<dbReference type="SMART" id="SM00715">
    <property type="entry name" value="LA"/>
    <property type="match status" value="1"/>
</dbReference>
<evidence type="ECO:0008006" key="10">
    <source>
        <dbReference type="Google" id="ProtNLM"/>
    </source>
</evidence>
<name>A0AAD9I8Q6_9PEZI</name>
<dbReference type="InterPro" id="IPR002344">
    <property type="entry name" value="Lupus_La"/>
</dbReference>